<dbReference type="Gene3D" id="3.40.50.150">
    <property type="entry name" value="Vaccinia Virus protein VP39"/>
    <property type="match status" value="1"/>
</dbReference>
<comment type="caution">
    <text evidence="5">The sequence shown here is derived from an EMBL/GenBank/DDBJ whole genome shotgun (WGS) entry which is preliminary data.</text>
</comment>
<dbReference type="GO" id="GO:0008171">
    <property type="term" value="F:O-methyltransferase activity"/>
    <property type="evidence" value="ECO:0007669"/>
    <property type="project" value="InterPro"/>
</dbReference>
<feature type="non-terminal residue" evidence="5">
    <location>
        <position position="125"/>
    </location>
</feature>
<keyword evidence="2" id="KW-0808">Transferase</keyword>
<dbReference type="Gene3D" id="1.10.10.10">
    <property type="entry name" value="Winged helix-like DNA-binding domain superfamily/Winged helix DNA-binding domain"/>
    <property type="match status" value="1"/>
</dbReference>
<evidence type="ECO:0000259" key="4">
    <source>
        <dbReference type="Pfam" id="PF00891"/>
    </source>
</evidence>
<dbReference type="Proteomes" id="UP000824469">
    <property type="component" value="Unassembled WGS sequence"/>
</dbReference>
<dbReference type="PROSITE" id="PS51683">
    <property type="entry name" value="SAM_OMT_II"/>
    <property type="match status" value="1"/>
</dbReference>
<evidence type="ECO:0000313" key="6">
    <source>
        <dbReference type="Proteomes" id="UP000824469"/>
    </source>
</evidence>
<evidence type="ECO:0000256" key="1">
    <source>
        <dbReference type="ARBA" id="ARBA00022603"/>
    </source>
</evidence>
<dbReference type="InterPro" id="IPR029063">
    <property type="entry name" value="SAM-dependent_MTases_sf"/>
</dbReference>
<protein>
    <recommendedName>
        <fullName evidence="4">O-methyltransferase C-terminal domain-containing protein</fullName>
    </recommendedName>
</protein>
<dbReference type="GO" id="GO:0032259">
    <property type="term" value="P:methylation"/>
    <property type="evidence" value="ECO:0007669"/>
    <property type="project" value="UniProtKB-KW"/>
</dbReference>
<feature type="domain" description="O-methyltransferase C-terminal" evidence="4">
    <location>
        <begin position="78"/>
        <end position="123"/>
    </location>
</feature>
<dbReference type="InterPro" id="IPR001077">
    <property type="entry name" value="COMT_C"/>
</dbReference>
<sequence>MAEWMEEGGVKLYDMMVAATKPMALKFAVLLRIPDIIATYGYVSDDGETSKSLSVKEIASHISLLYNLKGSILCLNCAGVEHVGGSMFEAIPAADAVFLKCILHDWDDEKSVVLLRKCHEAIPIN</sequence>
<dbReference type="InterPro" id="IPR036388">
    <property type="entry name" value="WH-like_DNA-bd_sf"/>
</dbReference>
<dbReference type="EMBL" id="JAHRHJ020000008">
    <property type="protein sequence ID" value="KAH9304081.1"/>
    <property type="molecule type" value="Genomic_DNA"/>
</dbReference>
<keyword evidence="6" id="KW-1185">Reference proteome</keyword>
<dbReference type="SUPFAM" id="SSF53335">
    <property type="entry name" value="S-adenosyl-L-methionine-dependent methyltransferases"/>
    <property type="match status" value="1"/>
</dbReference>
<name>A0AA38CQF1_TAXCH</name>
<gene>
    <name evidence="5" type="ORF">KI387_008485</name>
</gene>
<dbReference type="PANTHER" id="PTHR11746">
    <property type="entry name" value="O-METHYLTRANSFERASE"/>
    <property type="match status" value="1"/>
</dbReference>
<dbReference type="InterPro" id="IPR016461">
    <property type="entry name" value="COMT-like"/>
</dbReference>
<keyword evidence="1" id="KW-0489">Methyltransferase</keyword>
<proteinExistence type="predicted"/>
<evidence type="ECO:0000256" key="3">
    <source>
        <dbReference type="ARBA" id="ARBA00022691"/>
    </source>
</evidence>
<dbReference type="Pfam" id="PF00891">
    <property type="entry name" value="Methyltransf_2"/>
    <property type="match status" value="1"/>
</dbReference>
<dbReference type="AlphaFoldDB" id="A0AA38CQF1"/>
<evidence type="ECO:0000256" key="2">
    <source>
        <dbReference type="ARBA" id="ARBA00022679"/>
    </source>
</evidence>
<accession>A0AA38CQF1</accession>
<keyword evidence="3" id="KW-0949">S-adenosyl-L-methionine</keyword>
<evidence type="ECO:0000313" key="5">
    <source>
        <dbReference type="EMBL" id="KAH9304081.1"/>
    </source>
</evidence>
<reference evidence="5 6" key="1">
    <citation type="journal article" date="2021" name="Nat. Plants">
        <title>The Taxus genome provides insights into paclitaxel biosynthesis.</title>
        <authorList>
            <person name="Xiong X."/>
            <person name="Gou J."/>
            <person name="Liao Q."/>
            <person name="Li Y."/>
            <person name="Zhou Q."/>
            <person name="Bi G."/>
            <person name="Li C."/>
            <person name="Du R."/>
            <person name="Wang X."/>
            <person name="Sun T."/>
            <person name="Guo L."/>
            <person name="Liang H."/>
            <person name="Lu P."/>
            <person name="Wu Y."/>
            <person name="Zhang Z."/>
            <person name="Ro D.K."/>
            <person name="Shang Y."/>
            <person name="Huang S."/>
            <person name="Yan J."/>
        </authorList>
    </citation>
    <scope>NUCLEOTIDE SEQUENCE [LARGE SCALE GENOMIC DNA]</scope>
    <source>
        <strain evidence="5">Ta-2019</strain>
    </source>
</reference>
<organism evidence="5 6">
    <name type="scientific">Taxus chinensis</name>
    <name type="common">Chinese yew</name>
    <name type="synonym">Taxus wallichiana var. chinensis</name>
    <dbReference type="NCBI Taxonomy" id="29808"/>
    <lineage>
        <taxon>Eukaryota</taxon>
        <taxon>Viridiplantae</taxon>
        <taxon>Streptophyta</taxon>
        <taxon>Embryophyta</taxon>
        <taxon>Tracheophyta</taxon>
        <taxon>Spermatophyta</taxon>
        <taxon>Pinopsida</taxon>
        <taxon>Pinidae</taxon>
        <taxon>Conifers II</taxon>
        <taxon>Cupressales</taxon>
        <taxon>Taxaceae</taxon>
        <taxon>Taxus</taxon>
    </lineage>
</organism>